<dbReference type="InterPro" id="IPR050508">
    <property type="entry name" value="Methyltransf_Superfamily"/>
</dbReference>
<dbReference type="SUPFAM" id="SSF53335">
    <property type="entry name" value="S-adenosyl-L-methionine-dependent methyltransferases"/>
    <property type="match status" value="1"/>
</dbReference>
<dbReference type="CDD" id="cd02440">
    <property type="entry name" value="AdoMet_MTases"/>
    <property type="match status" value="1"/>
</dbReference>
<dbReference type="PANTHER" id="PTHR42912:SF80">
    <property type="entry name" value="METHYLTRANSFERASE DOMAIN-CONTAINING PROTEIN"/>
    <property type="match status" value="1"/>
</dbReference>
<reference evidence="2 3" key="1">
    <citation type="submission" date="2020-07" db="EMBL/GenBank/DDBJ databases">
        <authorList>
            <person name="Cui H."/>
        </authorList>
    </citation>
    <scope>NUCLEOTIDE SEQUENCE [LARGE SCALE GENOMIC DNA]</scope>
    <source>
        <strain evidence="2 3">YPL8</strain>
    </source>
</reference>
<name>A0A7D5KX42_9EURY</name>
<proteinExistence type="predicted"/>
<sequence>MIDPTMNPYLNVLRRLLKQQIIEHRIEIHAKLEYSTRMSDNIQTYSSEDAVNTYEELAEDGLFADERTVIDEYFQQDGHLLDIGCGAGRTTHELVEMGYTVTGIDVSKPMIDRARAHLRDVPLALGDAATLPFADSSFDYVLFSFNGIDYLQPEEQRLRALAEIRRVLRPGGRVAFNSHNSWYFNFFALEPFNRASWQEMKQWWQRAIQDGTVGSRYKREKRKYGDTDTYFIDPLSQKRQLRDAGFEFLDMIGNENGPDYVSPWPYHVYFDRFPYYVAEVSPRNDIECS</sequence>
<keyword evidence="2" id="KW-0489">Methyltransferase</keyword>
<organism evidence="2 3">
    <name type="scientific">Natrinema halophilum</name>
    <dbReference type="NCBI Taxonomy" id="1699371"/>
    <lineage>
        <taxon>Archaea</taxon>
        <taxon>Methanobacteriati</taxon>
        <taxon>Methanobacteriota</taxon>
        <taxon>Stenosarchaea group</taxon>
        <taxon>Halobacteria</taxon>
        <taxon>Halobacteriales</taxon>
        <taxon>Natrialbaceae</taxon>
        <taxon>Natrinema</taxon>
    </lineage>
</organism>
<keyword evidence="2" id="KW-0808">Transferase</keyword>
<dbReference type="EMBL" id="CP058601">
    <property type="protein sequence ID" value="QLG48482.1"/>
    <property type="molecule type" value="Genomic_DNA"/>
</dbReference>
<dbReference type="Gene3D" id="3.40.50.150">
    <property type="entry name" value="Vaccinia Virus protein VP39"/>
    <property type="match status" value="1"/>
</dbReference>
<dbReference type="AlphaFoldDB" id="A0A7D5KX42"/>
<dbReference type="GO" id="GO:0032259">
    <property type="term" value="P:methylation"/>
    <property type="evidence" value="ECO:0007669"/>
    <property type="project" value="UniProtKB-KW"/>
</dbReference>
<dbReference type="GO" id="GO:0008757">
    <property type="term" value="F:S-adenosylmethionine-dependent methyltransferase activity"/>
    <property type="evidence" value="ECO:0007669"/>
    <property type="project" value="InterPro"/>
</dbReference>
<dbReference type="RefSeq" id="WP_179260221.1">
    <property type="nucleotide sequence ID" value="NZ_CP058601.1"/>
</dbReference>
<gene>
    <name evidence="2" type="ORF">HYG82_06290</name>
</gene>
<dbReference type="PANTHER" id="PTHR42912">
    <property type="entry name" value="METHYLTRANSFERASE"/>
    <property type="match status" value="1"/>
</dbReference>
<protein>
    <submittedName>
        <fullName evidence="2">Class I SAM-dependent methyltransferase</fullName>
    </submittedName>
</protein>
<accession>A0A7D5KX42</accession>
<dbReference type="Pfam" id="PF08241">
    <property type="entry name" value="Methyltransf_11"/>
    <property type="match status" value="1"/>
</dbReference>
<keyword evidence="3" id="KW-1185">Reference proteome</keyword>
<feature type="domain" description="Methyltransferase type 11" evidence="1">
    <location>
        <begin position="81"/>
        <end position="176"/>
    </location>
</feature>
<evidence type="ECO:0000259" key="1">
    <source>
        <dbReference type="Pfam" id="PF08241"/>
    </source>
</evidence>
<dbReference type="InterPro" id="IPR013216">
    <property type="entry name" value="Methyltransf_11"/>
</dbReference>
<evidence type="ECO:0000313" key="2">
    <source>
        <dbReference type="EMBL" id="QLG48482.1"/>
    </source>
</evidence>
<evidence type="ECO:0000313" key="3">
    <source>
        <dbReference type="Proteomes" id="UP000509241"/>
    </source>
</evidence>
<dbReference type="GeneID" id="56032883"/>
<dbReference type="Proteomes" id="UP000509241">
    <property type="component" value="Chromosome"/>
</dbReference>
<dbReference type="InterPro" id="IPR029063">
    <property type="entry name" value="SAM-dependent_MTases_sf"/>
</dbReference>
<dbReference type="OrthoDB" id="57427at2157"/>
<dbReference type="KEGG" id="haly:HYG82_06290"/>